<dbReference type="OrthoDB" id="5864468at2"/>
<dbReference type="EMBL" id="PYMJ01000027">
    <property type="protein sequence ID" value="PSU45755.1"/>
    <property type="molecule type" value="Genomic_DNA"/>
</dbReference>
<feature type="transmembrane region" description="Helical" evidence="1">
    <location>
        <begin position="112"/>
        <end position="142"/>
    </location>
</feature>
<sequence length="218" mass="25273">MPVQSKQKNQDANKEVKKTPWYWLPFKGIEWLFIIWLVLIMAEWFGPLWGWTVGKHAEDTLLIQVALLDGDYPGLAQQVTYYILRIFEQCQALIDFEFTGWFSGLTPYWQGAVYVSLALVARVVILMGFYPVFLLALFVGLFDGLVVRQRRIAHVERETVTVNYYSRRILPHTFVWAGSLWLIIPGLFPLHPVWLLLPSAIVSGMMMRIAVSSYKKFL</sequence>
<gene>
    <name evidence="2" type="ORF">C9J12_21165</name>
</gene>
<evidence type="ECO:0000313" key="2">
    <source>
        <dbReference type="EMBL" id="PSU45755.1"/>
    </source>
</evidence>
<reference evidence="2 3" key="1">
    <citation type="submission" date="2018-01" db="EMBL/GenBank/DDBJ databases">
        <title>Whole genome sequencing of Histamine producing bacteria.</title>
        <authorList>
            <person name="Butler K."/>
        </authorList>
    </citation>
    <scope>NUCLEOTIDE SEQUENCE [LARGE SCALE GENOMIC DNA]</scope>
    <source>
        <strain evidence="2 3">JCM 12947</strain>
    </source>
</reference>
<keyword evidence="1" id="KW-1133">Transmembrane helix</keyword>
<evidence type="ECO:0008006" key="4">
    <source>
        <dbReference type="Google" id="ProtNLM"/>
    </source>
</evidence>
<keyword evidence="1" id="KW-0472">Membrane</keyword>
<proteinExistence type="predicted"/>
<feature type="transmembrane region" description="Helical" evidence="1">
    <location>
        <begin position="21"/>
        <end position="42"/>
    </location>
</feature>
<keyword evidence="3" id="KW-1185">Reference proteome</keyword>
<dbReference type="Pfam" id="PF14348">
    <property type="entry name" value="DtrJ-like"/>
    <property type="match status" value="1"/>
</dbReference>
<feature type="transmembrane region" description="Helical" evidence="1">
    <location>
        <begin position="169"/>
        <end position="188"/>
    </location>
</feature>
<name>A0A2T3JAC0_9GAMM</name>
<organism evidence="2 3">
    <name type="scientific">Photobacterium frigidiphilum</name>
    <dbReference type="NCBI Taxonomy" id="264736"/>
    <lineage>
        <taxon>Bacteria</taxon>
        <taxon>Pseudomonadati</taxon>
        <taxon>Pseudomonadota</taxon>
        <taxon>Gammaproteobacteria</taxon>
        <taxon>Vibrionales</taxon>
        <taxon>Vibrionaceae</taxon>
        <taxon>Photobacterium</taxon>
    </lineage>
</organism>
<dbReference type="RefSeq" id="WP_107244516.1">
    <property type="nucleotide sequence ID" value="NZ_PYMJ01000027.1"/>
</dbReference>
<comment type="caution">
    <text evidence="2">The sequence shown here is derived from an EMBL/GenBank/DDBJ whole genome shotgun (WGS) entry which is preliminary data.</text>
</comment>
<accession>A0A2T3JAC0</accession>
<dbReference type="AlphaFoldDB" id="A0A2T3JAC0"/>
<dbReference type="Proteomes" id="UP000240987">
    <property type="component" value="Unassembled WGS sequence"/>
</dbReference>
<evidence type="ECO:0000256" key="1">
    <source>
        <dbReference type="SAM" id="Phobius"/>
    </source>
</evidence>
<evidence type="ECO:0000313" key="3">
    <source>
        <dbReference type="Proteomes" id="UP000240987"/>
    </source>
</evidence>
<dbReference type="InterPro" id="IPR022266">
    <property type="entry name" value="DtrJ-like"/>
</dbReference>
<keyword evidence="1" id="KW-0812">Transmembrane</keyword>
<protein>
    <recommendedName>
        <fullName evidence="4">DUF4400 domain-containing protein</fullName>
    </recommendedName>
</protein>